<keyword evidence="3" id="KW-1185">Reference proteome</keyword>
<sequence length="91" mass="9663">MSSKLNQSLDEIVSSQRKAAGRRRSGRRSSSHPTAAPAGGIQKNTKPARNAAKPAPNKGTGLTGESKIMVSNLPKDVSEDHIKVCLPARLF</sequence>
<evidence type="ECO:0000313" key="3">
    <source>
        <dbReference type="Proteomes" id="UP001586593"/>
    </source>
</evidence>
<gene>
    <name evidence="2" type="ORF">VTK73DRAFT_6376</name>
</gene>
<protein>
    <submittedName>
        <fullName evidence="2">Uncharacterized protein</fullName>
    </submittedName>
</protein>
<evidence type="ECO:0000313" key="2">
    <source>
        <dbReference type="EMBL" id="KAL1879986.1"/>
    </source>
</evidence>
<comment type="caution">
    <text evidence="2">The sequence shown here is derived from an EMBL/GenBank/DDBJ whole genome shotgun (WGS) entry which is preliminary data.</text>
</comment>
<feature type="region of interest" description="Disordered" evidence="1">
    <location>
        <begin position="1"/>
        <end position="66"/>
    </location>
</feature>
<organism evidence="2 3">
    <name type="scientific">Phialemonium thermophilum</name>
    <dbReference type="NCBI Taxonomy" id="223376"/>
    <lineage>
        <taxon>Eukaryota</taxon>
        <taxon>Fungi</taxon>
        <taxon>Dikarya</taxon>
        <taxon>Ascomycota</taxon>
        <taxon>Pezizomycotina</taxon>
        <taxon>Sordariomycetes</taxon>
        <taxon>Sordariomycetidae</taxon>
        <taxon>Cephalothecales</taxon>
        <taxon>Cephalothecaceae</taxon>
        <taxon>Phialemonium</taxon>
    </lineage>
</organism>
<dbReference type="Proteomes" id="UP001586593">
    <property type="component" value="Unassembled WGS sequence"/>
</dbReference>
<name>A0ABR3XW84_9PEZI</name>
<proteinExistence type="predicted"/>
<evidence type="ECO:0000256" key="1">
    <source>
        <dbReference type="SAM" id="MobiDB-lite"/>
    </source>
</evidence>
<accession>A0ABR3XW84</accession>
<reference evidence="2 3" key="1">
    <citation type="journal article" date="2024" name="Commun. Biol.">
        <title>Comparative genomic analysis of thermophilic fungi reveals convergent evolutionary adaptations and gene losses.</title>
        <authorList>
            <person name="Steindorff A.S."/>
            <person name="Aguilar-Pontes M.V."/>
            <person name="Robinson A.J."/>
            <person name="Andreopoulos B."/>
            <person name="LaButti K."/>
            <person name="Kuo A."/>
            <person name="Mondo S."/>
            <person name="Riley R."/>
            <person name="Otillar R."/>
            <person name="Haridas S."/>
            <person name="Lipzen A."/>
            <person name="Grimwood J."/>
            <person name="Schmutz J."/>
            <person name="Clum A."/>
            <person name="Reid I.D."/>
            <person name="Moisan M.C."/>
            <person name="Butler G."/>
            <person name="Nguyen T.T.M."/>
            <person name="Dewar K."/>
            <person name="Conant G."/>
            <person name="Drula E."/>
            <person name="Henrissat B."/>
            <person name="Hansel C."/>
            <person name="Singer S."/>
            <person name="Hutchinson M.I."/>
            <person name="de Vries R.P."/>
            <person name="Natvig D.O."/>
            <person name="Powell A.J."/>
            <person name="Tsang A."/>
            <person name="Grigoriev I.V."/>
        </authorList>
    </citation>
    <scope>NUCLEOTIDE SEQUENCE [LARGE SCALE GENOMIC DNA]</scope>
    <source>
        <strain evidence="2 3">ATCC 24622</strain>
    </source>
</reference>
<feature type="compositionally biased region" description="Low complexity" evidence="1">
    <location>
        <begin position="43"/>
        <end position="58"/>
    </location>
</feature>
<feature type="compositionally biased region" description="Basic residues" evidence="1">
    <location>
        <begin position="19"/>
        <end position="30"/>
    </location>
</feature>
<dbReference type="EMBL" id="JAZHXJ010000036">
    <property type="protein sequence ID" value="KAL1879986.1"/>
    <property type="molecule type" value="Genomic_DNA"/>
</dbReference>